<organism evidence="1 2">
    <name type="scientific">Gordonia phage GRU3</name>
    <dbReference type="NCBI Taxonomy" id="1647473"/>
    <lineage>
        <taxon>Viruses</taxon>
        <taxon>Duplodnaviria</taxon>
        <taxon>Heunggongvirae</taxon>
        <taxon>Uroviricota</taxon>
        <taxon>Caudoviricetes</taxon>
        <taxon>Grutrevirus</taxon>
        <taxon>Grutrevirus GRU3</taxon>
    </lineage>
</organism>
<accession>A0A0K0N5N9</accession>
<gene>
    <name evidence="1" type="ORF">GRU3_10</name>
</gene>
<dbReference type="NCBIfam" id="TIGR01725">
    <property type="entry name" value="phge_HK97_gp10"/>
    <property type="match status" value="1"/>
</dbReference>
<name>A0A0K0N5N9_9CAUD</name>
<dbReference type="KEGG" id="vg:28802568"/>
<dbReference type="GeneID" id="28802568"/>
<protein>
    <submittedName>
        <fullName evidence="1">Uncharacterized protein</fullName>
    </submittedName>
</protein>
<keyword evidence="2" id="KW-1185">Reference proteome</keyword>
<proteinExistence type="predicted"/>
<dbReference type="RefSeq" id="YP_009276103.1">
    <property type="nucleotide sequence ID" value="NC_030935.1"/>
</dbReference>
<sequence>MRVIGDRRVQIGLARIAADLKLPTPALRETTDAVARTASRLAAKRTGRLSRANRGSVAGATGRVTNRTRYAGFQENGTRYMNAHPFMAPAARLTDAESIFEDYADRVIHRHL</sequence>
<reference evidence="1 2" key="1">
    <citation type="journal article" date="2015" name="PLoS ONE">
        <title>Lysis to Kill: Evaluation of the Lytic Abilities, and Genomics of Nine Bacteriophages Infective for Gordonia spp. and Their Potential Use in Activated Sludge Foam Biocontrol.</title>
        <authorList>
            <person name="Dyson Z.A."/>
            <person name="Tucci J."/>
            <person name="Seviour R.J."/>
            <person name="Petrovski S."/>
        </authorList>
    </citation>
    <scope>NUCLEOTIDE SEQUENCE [LARGE SCALE GENOMIC DNA]</scope>
</reference>
<dbReference type="OrthoDB" id="28944at10239"/>
<dbReference type="Proteomes" id="UP000207608">
    <property type="component" value="Segment"/>
</dbReference>
<evidence type="ECO:0000313" key="2">
    <source>
        <dbReference type="Proteomes" id="UP000207608"/>
    </source>
</evidence>
<dbReference type="InterPro" id="IPR010064">
    <property type="entry name" value="HK97-gp10_tail"/>
</dbReference>
<evidence type="ECO:0000313" key="1">
    <source>
        <dbReference type="EMBL" id="AKJ72259.1"/>
    </source>
</evidence>
<dbReference type="EMBL" id="KR053197">
    <property type="protein sequence ID" value="AKJ72259.1"/>
    <property type="molecule type" value="Genomic_DNA"/>
</dbReference>